<organism evidence="4 5">
    <name type="scientific">Pseudonocardia kongjuensis</name>
    <dbReference type="NCBI Taxonomy" id="102227"/>
    <lineage>
        <taxon>Bacteria</taxon>
        <taxon>Bacillati</taxon>
        <taxon>Actinomycetota</taxon>
        <taxon>Actinomycetes</taxon>
        <taxon>Pseudonocardiales</taxon>
        <taxon>Pseudonocardiaceae</taxon>
        <taxon>Pseudonocardia</taxon>
    </lineage>
</organism>
<evidence type="ECO:0000256" key="1">
    <source>
        <dbReference type="ARBA" id="ARBA00023125"/>
    </source>
</evidence>
<evidence type="ECO:0000313" key="4">
    <source>
        <dbReference type="EMBL" id="GAA1382280.1"/>
    </source>
</evidence>
<accession>A0ABN1XPC7</accession>
<dbReference type="Proteomes" id="UP001501414">
    <property type="component" value="Unassembled WGS sequence"/>
</dbReference>
<evidence type="ECO:0000256" key="2">
    <source>
        <dbReference type="PROSITE-ProRule" id="PRU00335"/>
    </source>
</evidence>
<keyword evidence="5" id="KW-1185">Reference proteome</keyword>
<dbReference type="SUPFAM" id="SSF46689">
    <property type="entry name" value="Homeodomain-like"/>
    <property type="match status" value="1"/>
</dbReference>
<name>A0ABN1XPC7_9PSEU</name>
<proteinExistence type="predicted"/>
<evidence type="ECO:0000313" key="5">
    <source>
        <dbReference type="Proteomes" id="UP001501414"/>
    </source>
</evidence>
<gene>
    <name evidence="4" type="ORF">GCM10009613_09870</name>
</gene>
<dbReference type="PROSITE" id="PS50977">
    <property type="entry name" value="HTH_TETR_2"/>
    <property type="match status" value="1"/>
</dbReference>
<reference evidence="4 5" key="1">
    <citation type="journal article" date="2019" name="Int. J. Syst. Evol. Microbiol.">
        <title>The Global Catalogue of Microorganisms (GCM) 10K type strain sequencing project: providing services to taxonomists for standard genome sequencing and annotation.</title>
        <authorList>
            <consortium name="The Broad Institute Genomics Platform"/>
            <consortium name="The Broad Institute Genome Sequencing Center for Infectious Disease"/>
            <person name="Wu L."/>
            <person name="Ma J."/>
        </authorList>
    </citation>
    <scope>NUCLEOTIDE SEQUENCE [LARGE SCALE GENOMIC DNA]</scope>
    <source>
        <strain evidence="4 5">JCM 11896</strain>
    </source>
</reference>
<evidence type="ECO:0000259" key="3">
    <source>
        <dbReference type="PROSITE" id="PS50977"/>
    </source>
</evidence>
<dbReference type="Gene3D" id="1.10.357.10">
    <property type="entry name" value="Tetracycline Repressor, domain 2"/>
    <property type="match status" value="1"/>
</dbReference>
<feature type="DNA-binding region" description="H-T-H motif" evidence="2">
    <location>
        <begin position="53"/>
        <end position="72"/>
    </location>
</feature>
<feature type="domain" description="HTH tetR-type" evidence="3">
    <location>
        <begin position="30"/>
        <end position="90"/>
    </location>
</feature>
<comment type="caution">
    <text evidence="4">The sequence shown here is derived from an EMBL/GenBank/DDBJ whole genome shotgun (WGS) entry which is preliminary data.</text>
</comment>
<dbReference type="InterPro" id="IPR001647">
    <property type="entry name" value="HTH_TetR"/>
</dbReference>
<sequence>MIATVLLPGRSRVTDDRAAGYGGRMGPSGESERERLLRLTAAYVVEHGVGGLTLRRLGAAIGSNNRMLLYYFESKERLIEQALLTASGTFPELAGALDRLGGPGPLKERLDDCWAGIAAAGNHPFHRLFFEVFGTALHQPGRFDRFLASVGAQWASLVAERLRAEGVPDPEASRLGREIVALWRGLQFDLLSTGDAAEVARIHSAASAALAERCARAGVHTAG</sequence>
<protein>
    <recommendedName>
        <fullName evidence="3">HTH tetR-type domain-containing protein</fullName>
    </recommendedName>
</protein>
<dbReference type="InterPro" id="IPR009057">
    <property type="entry name" value="Homeodomain-like_sf"/>
</dbReference>
<dbReference type="EMBL" id="BAAAJK010000004">
    <property type="protein sequence ID" value="GAA1382280.1"/>
    <property type="molecule type" value="Genomic_DNA"/>
</dbReference>
<keyword evidence="1 2" id="KW-0238">DNA-binding</keyword>